<dbReference type="PANTHER" id="PTHR30069">
    <property type="entry name" value="TONB-DEPENDENT OUTER MEMBRANE RECEPTOR"/>
    <property type="match status" value="1"/>
</dbReference>
<evidence type="ECO:0000313" key="7">
    <source>
        <dbReference type="EMBL" id="PSM53086.1"/>
    </source>
</evidence>
<evidence type="ECO:0000256" key="6">
    <source>
        <dbReference type="ARBA" id="ARBA00023237"/>
    </source>
</evidence>
<dbReference type="InterPro" id="IPR036942">
    <property type="entry name" value="Beta-barrel_TonB_sf"/>
</dbReference>
<evidence type="ECO:0000313" key="8">
    <source>
        <dbReference type="Proteomes" id="UP000240535"/>
    </source>
</evidence>
<comment type="caution">
    <text evidence="7">The sequence shown here is derived from an EMBL/GenBank/DDBJ whole genome shotgun (WGS) entry which is preliminary data.</text>
</comment>
<keyword evidence="3" id="KW-1134">Transmembrane beta strand</keyword>
<name>A0A2P8R3K5_9BACT</name>
<dbReference type="SUPFAM" id="SSF56935">
    <property type="entry name" value="Porins"/>
    <property type="match status" value="1"/>
</dbReference>
<dbReference type="OrthoDB" id="9760333at2"/>
<dbReference type="GO" id="GO:0015344">
    <property type="term" value="F:siderophore uptake transmembrane transporter activity"/>
    <property type="evidence" value="ECO:0007669"/>
    <property type="project" value="TreeGrafter"/>
</dbReference>
<keyword evidence="7" id="KW-0675">Receptor</keyword>
<evidence type="ECO:0000256" key="4">
    <source>
        <dbReference type="ARBA" id="ARBA00022692"/>
    </source>
</evidence>
<gene>
    <name evidence="7" type="ORF">CQ405_00605</name>
</gene>
<sequence length="617" mass="71605">MHKQYLVICIFANILLAQNLAISSQIEPLKSFNPPNLITPNIAQSYFFENQFDLANRQNYYFVTDNIDNSMDKFHITSGIYGKSFYNSVLFKYRDSNYYTILNLNHTKANKYKDGNGNKVNFGYERFNQSLILGFVPNENLEARLTVLHDDIDDDKQPEHKMDPVNTDRIVVKVDTRIGKEDLSNTLNLNFKYINLDRTANNFEIRNYNPNKMVFLDLKRNLYNISASYDIDFKNFHNSFNLSYEKDKHEGKRYKKTPLKDIFNAYRFANVDQDTYSLFNTLSYNFNELNKISLGLEYIYNNAKVKKFNERIPNPMMMSYFPNAKMLWKKYYDINFDGSKKTNLFNAKLQYEYTPNDLQKYSIEIARVARLPINPERFSSLVGGVVSNPNLKAEKHNFIKFSFDIKNENYKGYLNSFTGLGLNFGGSIKLSDVEDLIIYDRARGQKGIMVSDNSLITRNVDVKIYSINSYLNINFLKNFGAKIDLQYNYGENDTDNRALYQIRPFEANLNLDYKDYATFGSYNLGAALRYVAKQNRGDFDKTKGLGIDLEEAAKSFTTLDIYGGINLKDDFGIRVGVNNIFDKKYAEFISGNHVQALSPNLVNAPGRTFYLSFHKKF</sequence>
<dbReference type="GO" id="GO:0044718">
    <property type="term" value="P:siderophore transmembrane transport"/>
    <property type="evidence" value="ECO:0007669"/>
    <property type="project" value="TreeGrafter"/>
</dbReference>
<comment type="subcellular location">
    <subcellularLocation>
        <location evidence="1">Cell outer membrane</location>
        <topology evidence="1">Multi-pass membrane protein</topology>
    </subcellularLocation>
</comment>
<keyword evidence="4" id="KW-0812">Transmembrane</keyword>
<keyword evidence="8" id="KW-1185">Reference proteome</keyword>
<evidence type="ECO:0000256" key="1">
    <source>
        <dbReference type="ARBA" id="ARBA00004571"/>
    </source>
</evidence>
<dbReference type="EMBL" id="PDHH01000001">
    <property type="protein sequence ID" value="PSM53086.1"/>
    <property type="molecule type" value="Genomic_DNA"/>
</dbReference>
<proteinExistence type="predicted"/>
<keyword evidence="6" id="KW-0998">Cell outer membrane</keyword>
<dbReference type="GO" id="GO:0009279">
    <property type="term" value="C:cell outer membrane"/>
    <property type="evidence" value="ECO:0007669"/>
    <property type="project" value="UniProtKB-SubCell"/>
</dbReference>
<evidence type="ECO:0000256" key="5">
    <source>
        <dbReference type="ARBA" id="ARBA00023136"/>
    </source>
</evidence>
<dbReference type="PANTHER" id="PTHR30069:SF49">
    <property type="entry name" value="OUTER MEMBRANE PROTEIN C"/>
    <property type="match status" value="1"/>
</dbReference>
<evidence type="ECO:0000256" key="3">
    <source>
        <dbReference type="ARBA" id="ARBA00022452"/>
    </source>
</evidence>
<keyword evidence="2" id="KW-0813">Transport</keyword>
<protein>
    <submittedName>
        <fullName evidence="7">TonB-dependent receptor</fullName>
    </submittedName>
</protein>
<organism evidence="7 8">
    <name type="scientific">Campylobacter blaseri</name>
    <dbReference type="NCBI Taxonomy" id="2042961"/>
    <lineage>
        <taxon>Bacteria</taxon>
        <taxon>Pseudomonadati</taxon>
        <taxon>Campylobacterota</taxon>
        <taxon>Epsilonproteobacteria</taxon>
        <taxon>Campylobacterales</taxon>
        <taxon>Campylobacteraceae</taxon>
        <taxon>Campylobacter</taxon>
    </lineage>
</organism>
<dbReference type="RefSeq" id="WP_106869519.1">
    <property type="nucleotide sequence ID" value="NZ_CP053841.1"/>
</dbReference>
<dbReference type="InterPro" id="IPR039426">
    <property type="entry name" value="TonB-dep_rcpt-like"/>
</dbReference>
<keyword evidence="5" id="KW-0472">Membrane</keyword>
<dbReference type="Gene3D" id="2.40.170.20">
    <property type="entry name" value="TonB-dependent receptor, beta-barrel domain"/>
    <property type="match status" value="1"/>
</dbReference>
<accession>A0A2P8R3K5</accession>
<reference evidence="8" key="1">
    <citation type="submission" date="2017-10" db="EMBL/GenBank/DDBJ databases">
        <title>Campylobacter species from seals.</title>
        <authorList>
            <person name="Gilbert M.J."/>
            <person name="Zomer A.L."/>
            <person name="Timmerman A.J."/>
            <person name="Duim B."/>
            <person name="Wagenaar J.A."/>
        </authorList>
    </citation>
    <scope>NUCLEOTIDE SEQUENCE [LARGE SCALE GENOMIC DNA]</scope>
    <source>
        <strain evidence="8">17S00004-5</strain>
    </source>
</reference>
<dbReference type="AlphaFoldDB" id="A0A2P8R3K5"/>
<evidence type="ECO:0000256" key="2">
    <source>
        <dbReference type="ARBA" id="ARBA00022448"/>
    </source>
</evidence>
<dbReference type="Proteomes" id="UP000240535">
    <property type="component" value="Unassembled WGS sequence"/>
</dbReference>